<dbReference type="RefSeq" id="WP_129418782.1">
    <property type="nucleotide sequence ID" value="NZ_MZMU01000003.1"/>
</dbReference>
<proteinExistence type="predicted"/>
<comment type="caution">
    <text evidence="1">The sequence shown here is derived from an EMBL/GenBank/DDBJ whole genome shotgun (WGS) entry which is preliminary data.</text>
</comment>
<sequence length="82" mass="8837">MEPRDLIELLELSAGQTDHLMTRLIAELKERGAILEDLAALQLRQVASQQANASVIVEAAMTAGTLNSTTQLLGRMYGGSIQ</sequence>
<dbReference type="Proteomes" id="UP000290767">
    <property type="component" value="Unassembled WGS sequence"/>
</dbReference>
<organism evidence="1 2">
    <name type="scientific">Rhizobium leguminosarum</name>
    <dbReference type="NCBI Taxonomy" id="384"/>
    <lineage>
        <taxon>Bacteria</taxon>
        <taxon>Pseudomonadati</taxon>
        <taxon>Pseudomonadota</taxon>
        <taxon>Alphaproteobacteria</taxon>
        <taxon>Hyphomicrobiales</taxon>
        <taxon>Rhizobiaceae</taxon>
        <taxon>Rhizobium/Agrobacterium group</taxon>
        <taxon>Rhizobium</taxon>
    </lineage>
</organism>
<reference evidence="1 2" key="1">
    <citation type="submission" date="2017-03" db="EMBL/GenBank/DDBJ databases">
        <authorList>
            <person name="Safronova V.I."/>
            <person name="Sazanova A.L."/>
            <person name="Chirak E.R."/>
        </authorList>
    </citation>
    <scope>NUCLEOTIDE SEQUENCE [LARGE SCALE GENOMIC DNA]</scope>
    <source>
        <strain evidence="1 2">Tri-43</strain>
    </source>
</reference>
<evidence type="ECO:0000313" key="2">
    <source>
        <dbReference type="Proteomes" id="UP000290767"/>
    </source>
</evidence>
<dbReference type="EMBL" id="MZMU01000003">
    <property type="protein sequence ID" value="RXT29338.1"/>
    <property type="molecule type" value="Genomic_DNA"/>
</dbReference>
<protein>
    <submittedName>
        <fullName evidence="1">Uncharacterized protein</fullName>
    </submittedName>
</protein>
<name>A0A4Q1UER2_RHILE</name>
<dbReference type="AlphaFoldDB" id="A0A4Q1UER2"/>
<accession>A0A4Q1UER2</accession>
<evidence type="ECO:0000313" key="1">
    <source>
        <dbReference type="EMBL" id="RXT29338.1"/>
    </source>
</evidence>
<gene>
    <name evidence="1" type="ORF">B5P46_11695</name>
</gene>